<dbReference type="FunCoup" id="A0A6J1X5H7">
    <property type="interactions" value="7"/>
</dbReference>
<name>A0A6J1X5H7_GALME</name>
<proteinExistence type="inferred from homology"/>
<evidence type="ECO:0000313" key="3">
    <source>
        <dbReference type="Proteomes" id="UP001652740"/>
    </source>
</evidence>
<dbReference type="Gene3D" id="3.20.20.380">
    <property type="entry name" value="Copper homeostasis (CutC) domain"/>
    <property type="match status" value="1"/>
</dbReference>
<dbReference type="InterPro" id="IPR005627">
    <property type="entry name" value="CutC-like"/>
</dbReference>
<dbReference type="PANTHER" id="PTHR12598:SF0">
    <property type="entry name" value="COPPER HOMEOSTASIS PROTEIN CUTC HOMOLOG"/>
    <property type="match status" value="1"/>
</dbReference>
<dbReference type="KEGG" id="gmw:113520334"/>
<protein>
    <recommendedName>
        <fullName evidence="2">Copper homeostasis protein cutC homolog</fullName>
    </recommendedName>
</protein>
<dbReference type="GO" id="GO:0005507">
    <property type="term" value="F:copper ion binding"/>
    <property type="evidence" value="ECO:0007669"/>
    <property type="project" value="TreeGrafter"/>
</dbReference>
<dbReference type="InterPro" id="IPR036822">
    <property type="entry name" value="CutC-like_dom_sf"/>
</dbReference>
<gene>
    <name evidence="4" type="primary">LOC113520334</name>
</gene>
<dbReference type="SUPFAM" id="SSF110395">
    <property type="entry name" value="CutC-like"/>
    <property type="match status" value="1"/>
</dbReference>
<evidence type="ECO:0000256" key="2">
    <source>
        <dbReference type="ARBA" id="ARBA00019014"/>
    </source>
</evidence>
<keyword evidence="3" id="KW-1185">Reference proteome</keyword>
<evidence type="ECO:0000313" key="4">
    <source>
        <dbReference type="RefSeq" id="XP_026761441.1"/>
    </source>
</evidence>
<dbReference type="AlphaFoldDB" id="A0A6J1X5H7"/>
<dbReference type="OrthoDB" id="7392499at2759"/>
<dbReference type="RefSeq" id="XP_026761441.1">
    <property type="nucleotide sequence ID" value="XM_026905640.3"/>
</dbReference>
<sequence>MKRAYNKHSYSGKKVNAKRSRAAFLRHHGTATTRSQIWRKTDNNVQPKQSLPDSNVNFYKIEHSKMLEVCVDSLQSAINAIHGGADELEICSSLNEGGLTPSVGLVKKIKHIVNNIPMKKPIYKTCVESCSCLKLLQKPNLNIMIRCRTGSDFCYTDEEVDTMLEDIEVFKEIGVDRFVFGALTNTLKVDEENCVKVLNLATPIPVTFHRAIDICQDYISSVNTIIELGFNRVLTSGQKAMAADTDALNMIKLLVEMYGDKIEVMPGAGVNGDNAKIFIDLGCKIVHSSCKNIRYLCKLENNLNMGTSDSEFIYVSDENIVRMIKTVINS</sequence>
<dbReference type="Pfam" id="PF03932">
    <property type="entry name" value="CutC"/>
    <property type="match status" value="1"/>
</dbReference>
<dbReference type="Proteomes" id="UP001652740">
    <property type="component" value="Unplaced"/>
</dbReference>
<evidence type="ECO:0000256" key="1">
    <source>
        <dbReference type="ARBA" id="ARBA00007768"/>
    </source>
</evidence>
<dbReference type="PANTHER" id="PTHR12598">
    <property type="entry name" value="COPPER HOMEOSTASIS PROTEIN CUTC"/>
    <property type="match status" value="1"/>
</dbReference>
<reference evidence="4" key="1">
    <citation type="submission" date="2025-08" db="UniProtKB">
        <authorList>
            <consortium name="RefSeq"/>
        </authorList>
    </citation>
    <scope>IDENTIFICATION</scope>
    <source>
        <tissue evidence="4">Whole larvae</tissue>
    </source>
</reference>
<dbReference type="InParanoid" id="A0A6J1X5H7"/>
<accession>A0A6J1X5H7</accession>
<comment type="similarity">
    <text evidence="1">Belongs to the CutC family.</text>
</comment>
<organism evidence="3 4">
    <name type="scientific">Galleria mellonella</name>
    <name type="common">Greater wax moth</name>
    <dbReference type="NCBI Taxonomy" id="7137"/>
    <lineage>
        <taxon>Eukaryota</taxon>
        <taxon>Metazoa</taxon>
        <taxon>Ecdysozoa</taxon>
        <taxon>Arthropoda</taxon>
        <taxon>Hexapoda</taxon>
        <taxon>Insecta</taxon>
        <taxon>Pterygota</taxon>
        <taxon>Neoptera</taxon>
        <taxon>Endopterygota</taxon>
        <taxon>Lepidoptera</taxon>
        <taxon>Glossata</taxon>
        <taxon>Ditrysia</taxon>
        <taxon>Pyraloidea</taxon>
        <taxon>Pyralidae</taxon>
        <taxon>Galleriinae</taxon>
        <taxon>Galleria</taxon>
    </lineage>
</organism>
<dbReference type="GeneID" id="113520334"/>
<dbReference type="HAMAP" id="MF_00795">
    <property type="entry name" value="CutC"/>
    <property type="match status" value="1"/>
</dbReference>